<dbReference type="InterPro" id="IPR008699">
    <property type="entry name" value="NDUFB8"/>
</dbReference>
<gene>
    <name evidence="2" type="primary">NDUFB8</name>
    <name evidence="2" type="ORF">TNCT_88411</name>
</gene>
<sequence length="179" mass="21043">MFHSAKVLRTAINIIKTKPISFSAPRIIARNSSITTWNKDWKPGPYPRTEEERIAAAKKYNMLPEDYEPYPEEEGFGDYPKFKIFHMESRNAFEAYDYPELKRNYGEPLHPDYDLCVEDRVNFQKKYKVPPRKQLLYVVLGVSLYTAIVAYGEYFPTESKLVPKQYPHSGQIHYSFESE</sequence>
<evidence type="ECO:0000313" key="2">
    <source>
        <dbReference type="EMBL" id="GFQ72803.1"/>
    </source>
</evidence>
<dbReference type="PANTHER" id="PTHR12840:SF1">
    <property type="entry name" value="NADH DEHYDROGENASE [UBIQUINONE] 1 BETA SUBCOMPLEX SUBUNIT 8, MITOCHONDRIAL"/>
    <property type="match status" value="1"/>
</dbReference>
<organism evidence="2 3">
    <name type="scientific">Trichonephila clavata</name>
    <name type="common">Joro spider</name>
    <name type="synonym">Nephila clavata</name>
    <dbReference type="NCBI Taxonomy" id="2740835"/>
    <lineage>
        <taxon>Eukaryota</taxon>
        <taxon>Metazoa</taxon>
        <taxon>Ecdysozoa</taxon>
        <taxon>Arthropoda</taxon>
        <taxon>Chelicerata</taxon>
        <taxon>Arachnida</taxon>
        <taxon>Araneae</taxon>
        <taxon>Araneomorphae</taxon>
        <taxon>Entelegynae</taxon>
        <taxon>Araneoidea</taxon>
        <taxon>Nephilidae</taxon>
        <taxon>Trichonephila</taxon>
    </lineage>
</organism>
<proteinExistence type="predicted"/>
<keyword evidence="1" id="KW-0472">Membrane</keyword>
<accession>A0A8X6F765</accession>
<keyword evidence="1" id="KW-0812">Transmembrane</keyword>
<dbReference type="GO" id="GO:0005739">
    <property type="term" value="C:mitochondrion"/>
    <property type="evidence" value="ECO:0007669"/>
    <property type="project" value="InterPro"/>
</dbReference>
<reference evidence="2" key="1">
    <citation type="submission" date="2020-07" db="EMBL/GenBank/DDBJ databases">
        <title>Multicomponent nature underlies the extraordinary mechanical properties of spider dragline silk.</title>
        <authorList>
            <person name="Kono N."/>
            <person name="Nakamura H."/>
            <person name="Mori M."/>
            <person name="Yoshida Y."/>
            <person name="Ohtoshi R."/>
            <person name="Malay A.D."/>
            <person name="Moran D.A.P."/>
            <person name="Tomita M."/>
            <person name="Numata K."/>
            <person name="Arakawa K."/>
        </authorList>
    </citation>
    <scope>NUCLEOTIDE SEQUENCE</scope>
</reference>
<dbReference type="EMBL" id="BMAO01031155">
    <property type="protein sequence ID" value="GFQ72803.1"/>
    <property type="molecule type" value="Genomic_DNA"/>
</dbReference>
<name>A0A8X6F765_TRICU</name>
<dbReference type="Proteomes" id="UP000887116">
    <property type="component" value="Unassembled WGS sequence"/>
</dbReference>
<keyword evidence="1" id="KW-1133">Transmembrane helix</keyword>
<keyword evidence="3" id="KW-1185">Reference proteome</keyword>
<comment type="caution">
    <text evidence="2">The sequence shown here is derived from an EMBL/GenBank/DDBJ whole genome shotgun (WGS) entry which is preliminary data.</text>
</comment>
<dbReference type="OrthoDB" id="2014058at2759"/>
<evidence type="ECO:0000256" key="1">
    <source>
        <dbReference type="SAM" id="Phobius"/>
    </source>
</evidence>
<dbReference type="AlphaFoldDB" id="A0A8X6F765"/>
<dbReference type="PANTHER" id="PTHR12840">
    <property type="entry name" value="NADH-UBIQUINONE OXIDOREDUCTASE ASHI SUBUNIT"/>
    <property type="match status" value="1"/>
</dbReference>
<feature type="transmembrane region" description="Helical" evidence="1">
    <location>
        <begin position="135"/>
        <end position="154"/>
    </location>
</feature>
<dbReference type="Pfam" id="PF05821">
    <property type="entry name" value="NDUF_B8"/>
    <property type="match status" value="1"/>
</dbReference>
<protein>
    <submittedName>
        <fullName evidence="2">NADH dehydrogenase 1 beta subcomplex subunit 8, mitochondrial</fullName>
    </submittedName>
</protein>
<evidence type="ECO:0000313" key="3">
    <source>
        <dbReference type="Proteomes" id="UP000887116"/>
    </source>
</evidence>